<evidence type="ECO:0000313" key="1">
    <source>
        <dbReference type="EMBL" id="GIQ81391.1"/>
    </source>
</evidence>
<reference evidence="1 2" key="1">
    <citation type="journal article" date="2018" name="PLoS ONE">
        <title>The draft genome of Kipferlia bialata reveals reductive genome evolution in fornicate parasites.</title>
        <authorList>
            <person name="Tanifuji G."/>
            <person name="Takabayashi S."/>
            <person name="Kume K."/>
            <person name="Takagi M."/>
            <person name="Nakayama T."/>
            <person name="Kamikawa R."/>
            <person name="Inagaki Y."/>
            <person name="Hashimoto T."/>
        </authorList>
    </citation>
    <scope>NUCLEOTIDE SEQUENCE [LARGE SCALE GENOMIC DNA]</scope>
    <source>
        <strain evidence="1">NY0173</strain>
    </source>
</reference>
<accession>A0A9K3CQL8</accession>
<dbReference type="AlphaFoldDB" id="A0A9K3CQL8"/>
<comment type="caution">
    <text evidence="1">The sequence shown here is derived from an EMBL/GenBank/DDBJ whole genome shotgun (WGS) entry which is preliminary data.</text>
</comment>
<keyword evidence="2" id="KW-1185">Reference proteome</keyword>
<dbReference type="EMBL" id="BDIP01000380">
    <property type="protein sequence ID" value="GIQ81391.1"/>
    <property type="molecule type" value="Genomic_DNA"/>
</dbReference>
<name>A0A9K3CQL8_9EUKA</name>
<organism evidence="1 2">
    <name type="scientific">Kipferlia bialata</name>
    <dbReference type="NCBI Taxonomy" id="797122"/>
    <lineage>
        <taxon>Eukaryota</taxon>
        <taxon>Metamonada</taxon>
        <taxon>Carpediemonas-like organisms</taxon>
        <taxon>Kipferlia</taxon>
    </lineage>
</organism>
<protein>
    <submittedName>
        <fullName evidence="1">Uncharacterized protein</fullName>
    </submittedName>
</protein>
<dbReference type="Proteomes" id="UP000265618">
    <property type="component" value="Unassembled WGS sequence"/>
</dbReference>
<proteinExistence type="predicted"/>
<gene>
    <name evidence="1" type="ORF">KIPB_002341</name>
</gene>
<evidence type="ECO:0000313" key="2">
    <source>
        <dbReference type="Proteomes" id="UP000265618"/>
    </source>
</evidence>
<sequence length="585" mass="64276">MQYGIERNTPISSNSADVMDVSLLEYNPRGGLTHTVMRGTGALHRQIRTRATLFYAVTGEASEYAAPYTVLCSSTHSGKTMLAGCLAQETKLTLGASTDHPVTVVECKDCCGSLLAAMRASWNTTRTSTLPLPPLPHAYQSRSAEALGCQWVARAAWSKASFKQLVFPFSDNVRGRALCYLHHLVEVHMKEFTQRGVLTYEPAQAALLHLLPGVITGHSPAFAHLISHGFMDTVVLAPSVDVGLTPAEQQRAFTAGNTSTIYRSPADASISYALIYKYGLGIVRQQIPSDVTTSSQSGGRLGENRLAVLMNVASACDLNLGLPSVTYTVRCSLLSAMPLTVYLHRLARVSTCSWMGEGLVHPGVEGYVCPLVSVIDPAYREDDEEELTLAEARERARQMLQKCYCSRSLLLRHSRYSASCGMFSVMIPRNCWVYCASDCHTREQSDPNEYNDIRPFLQEASWIEPADVHFGVHGMGQGVWHPEDYIRRGYGIHAEGEGEEDIGPPEAAFCTILMVHARDTVAAEMGEREGADTWLRNHIEALYSGRDDMGERLVNPHNLAVFVFDGSSTVFPTRPDFELGALDPF</sequence>